<evidence type="ECO:0000256" key="4">
    <source>
        <dbReference type="ARBA" id="ARBA00022741"/>
    </source>
</evidence>
<dbReference type="SUPFAM" id="SSF52374">
    <property type="entry name" value="Nucleotidylyl transferase"/>
    <property type="match status" value="1"/>
</dbReference>
<dbReference type="Pfam" id="PF01467">
    <property type="entry name" value="CTP_transf_like"/>
    <property type="match status" value="1"/>
</dbReference>
<evidence type="ECO:0000256" key="1">
    <source>
        <dbReference type="ARBA" id="ARBA00012519"/>
    </source>
</evidence>
<keyword evidence="5" id="KW-0067">ATP-binding</keyword>
<dbReference type="NCBIfam" id="TIGR02199">
    <property type="entry name" value="rfaE_dom_II"/>
    <property type="match status" value="1"/>
</dbReference>
<dbReference type="EC" id="2.7.7.70" evidence="1"/>
<evidence type="ECO:0000256" key="5">
    <source>
        <dbReference type="ARBA" id="ARBA00022840"/>
    </source>
</evidence>
<evidence type="ECO:0000256" key="2">
    <source>
        <dbReference type="ARBA" id="ARBA00022679"/>
    </source>
</evidence>
<keyword evidence="2" id="KW-0808">Transferase</keyword>
<dbReference type="Gene3D" id="3.40.50.620">
    <property type="entry name" value="HUPs"/>
    <property type="match status" value="1"/>
</dbReference>
<organism evidence="9 10">
    <name type="scientific">Desulfoferula mesophila</name>
    <dbReference type="NCBI Taxonomy" id="3058419"/>
    <lineage>
        <taxon>Bacteria</taxon>
        <taxon>Pseudomonadati</taxon>
        <taxon>Thermodesulfobacteriota</taxon>
        <taxon>Desulfarculia</taxon>
        <taxon>Desulfarculales</taxon>
        <taxon>Desulfarculaceae</taxon>
        <taxon>Desulfoferula</taxon>
    </lineage>
</organism>
<dbReference type="GO" id="GO:0005524">
    <property type="term" value="F:ATP binding"/>
    <property type="evidence" value="ECO:0007669"/>
    <property type="project" value="UniProtKB-KW"/>
</dbReference>
<keyword evidence="3" id="KW-0548">Nucleotidyltransferase</keyword>
<dbReference type="PANTHER" id="PTHR43793">
    <property type="entry name" value="FAD SYNTHASE"/>
    <property type="match status" value="1"/>
</dbReference>
<accession>A0AAU9EA96</accession>
<dbReference type="InterPro" id="IPR011914">
    <property type="entry name" value="RfaE_dom_II"/>
</dbReference>
<dbReference type="InterPro" id="IPR050385">
    <property type="entry name" value="Archaeal_FAD_synthase"/>
</dbReference>
<dbReference type="NCBIfam" id="TIGR00125">
    <property type="entry name" value="cyt_tran_rel"/>
    <property type="match status" value="1"/>
</dbReference>
<dbReference type="GO" id="GO:0016773">
    <property type="term" value="F:phosphotransferase activity, alcohol group as acceptor"/>
    <property type="evidence" value="ECO:0007669"/>
    <property type="project" value="InterPro"/>
</dbReference>
<gene>
    <name evidence="9" type="ORF">FAK_11090</name>
</gene>
<dbReference type="InterPro" id="IPR004821">
    <property type="entry name" value="Cyt_trans-like"/>
</dbReference>
<name>A0AAU9EA96_9BACT</name>
<sequence length="163" mass="17363">MPDTSQKIMIQERAVELARAAQAAGKKVVFTNGCFDLLHAGHVDLIERARALGDLLILGLNSDEGVRAQNKGPERPIVPEAQRARVVAGLQAVDAVVFFSQPTPLELIEAIAPDVLVKGGDWPEEKIVGASLVRARGGQVYSLPLVPGLSTTALVNKLKSSRP</sequence>
<evidence type="ECO:0000256" key="6">
    <source>
        <dbReference type="ARBA" id="ARBA00023277"/>
    </source>
</evidence>
<proteinExistence type="predicted"/>
<dbReference type="EMBL" id="AP028679">
    <property type="protein sequence ID" value="BEQ14043.1"/>
    <property type="molecule type" value="Genomic_DNA"/>
</dbReference>
<feature type="domain" description="Cytidyltransferase-like" evidence="8">
    <location>
        <begin position="30"/>
        <end position="123"/>
    </location>
</feature>
<keyword evidence="4" id="KW-0547">Nucleotide-binding</keyword>
<keyword evidence="10" id="KW-1185">Reference proteome</keyword>
<evidence type="ECO:0000256" key="7">
    <source>
        <dbReference type="ARBA" id="ARBA00047428"/>
    </source>
</evidence>
<dbReference type="PANTHER" id="PTHR43793:SF2">
    <property type="entry name" value="BIFUNCTIONAL PROTEIN HLDE"/>
    <property type="match status" value="1"/>
</dbReference>
<protein>
    <recommendedName>
        <fullName evidence="1">D-glycero-beta-D-manno-heptose 1-phosphate adenylyltransferase</fullName>
        <ecNumber evidence="1">2.7.7.70</ecNumber>
    </recommendedName>
</protein>
<dbReference type="GO" id="GO:0005975">
    <property type="term" value="P:carbohydrate metabolic process"/>
    <property type="evidence" value="ECO:0007669"/>
    <property type="project" value="InterPro"/>
</dbReference>
<comment type="catalytic activity">
    <reaction evidence="7">
        <text>D-glycero-beta-D-manno-heptose 1-phosphate + ATP + H(+) = ADP-D-glycero-beta-D-manno-heptose + diphosphate</text>
        <dbReference type="Rhea" id="RHEA:27465"/>
        <dbReference type="ChEBI" id="CHEBI:15378"/>
        <dbReference type="ChEBI" id="CHEBI:30616"/>
        <dbReference type="ChEBI" id="CHEBI:33019"/>
        <dbReference type="ChEBI" id="CHEBI:59967"/>
        <dbReference type="ChEBI" id="CHEBI:61593"/>
        <dbReference type="EC" id="2.7.7.70"/>
    </reaction>
</comment>
<dbReference type="AlphaFoldDB" id="A0AAU9EA96"/>
<dbReference type="GO" id="GO:0016779">
    <property type="term" value="F:nucleotidyltransferase activity"/>
    <property type="evidence" value="ECO:0007669"/>
    <property type="project" value="UniProtKB-KW"/>
</dbReference>
<evidence type="ECO:0000313" key="9">
    <source>
        <dbReference type="EMBL" id="BEQ14043.1"/>
    </source>
</evidence>
<evidence type="ECO:0000256" key="3">
    <source>
        <dbReference type="ARBA" id="ARBA00022695"/>
    </source>
</evidence>
<evidence type="ECO:0000259" key="8">
    <source>
        <dbReference type="Pfam" id="PF01467"/>
    </source>
</evidence>
<reference evidence="10" key="1">
    <citation type="journal article" date="2023" name="Arch. Microbiol.">
        <title>Desulfoferula mesophilus gen. nov. sp. nov., a mesophilic sulfate-reducing bacterium isolated from a brackish lake sediment.</title>
        <authorList>
            <person name="Watanabe T."/>
            <person name="Yabe T."/>
            <person name="Tsuji J.M."/>
            <person name="Fukui M."/>
        </authorList>
    </citation>
    <scope>NUCLEOTIDE SEQUENCE [LARGE SCALE GENOMIC DNA]</scope>
    <source>
        <strain evidence="10">12FAK</strain>
    </source>
</reference>
<dbReference type="InterPro" id="IPR014729">
    <property type="entry name" value="Rossmann-like_a/b/a_fold"/>
</dbReference>
<evidence type="ECO:0000313" key="10">
    <source>
        <dbReference type="Proteomes" id="UP001366166"/>
    </source>
</evidence>
<dbReference type="RefSeq" id="WP_338605770.1">
    <property type="nucleotide sequence ID" value="NZ_AP028679.1"/>
</dbReference>
<keyword evidence="6" id="KW-0119">Carbohydrate metabolism</keyword>
<dbReference type="Proteomes" id="UP001366166">
    <property type="component" value="Chromosome"/>
</dbReference>
<dbReference type="KEGG" id="dmp:FAK_11090"/>